<proteinExistence type="predicted"/>
<evidence type="ECO:0000256" key="2">
    <source>
        <dbReference type="SAM" id="Phobius"/>
    </source>
</evidence>
<reference evidence="3 4" key="1">
    <citation type="submission" date="2016-10" db="EMBL/GenBank/DDBJ databases">
        <authorList>
            <person name="Varghese N."/>
            <person name="Submissions S."/>
        </authorList>
    </citation>
    <scope>NUCLEOTIDE SEQUENCE [LARGE SCALE GENOMIC DNA]</scope>
    <source>
        <strain evidence="3 4">IBRC-M10081</strain>
    </source>
</reference>
<accession>A0A662Z2D1</accession>
<evidence type="ECO:0000256" key="1">
    <source>
        <dbReference type="SAM" id="MobiDB-lite"/>
    </source>
</evidence>
<dbReference type="RefSeq" id="WP_342707574.1">
    <property type="nucleotide sequence ID" value="NZ_FOIT01000001.1"/>
</dbReference>
<dbReference type="Proteomes" id="UP000243605">
    <property type="component" value="Unassembled WGS sequence"/>
</dbReference>
<organism evidence="3 4">
    <name type="scientific">Aliicoccus persicus</name>
    <dbReference type="NCBI Taxonomy" id="930138"/>
    <lineage>
        <taxon>Bacteria</taxon>
        <taxon>Bacillati</taxon>
        <taxon>Bacillota</taxon>
        <taxon>Bacilli</taxon>
        <taxon>Bacillales</taxon>
        <taxon>Staphylococcaceae</taxon>
        <taxon>Aliicoccus</taxon>
    </lineage>
</organism>
<keyword evidence="2" id="KW-1133">Transmembrane helix</keyword>
<protein>
    <submittedName>
        <fullName evidence="3">YlaH-like protein</fullName>
    </submittedName>
</protein>
<feature type="transmembrane region" description="Helical" evidence="2">
    <location>
        <begin position="40"/>
        <end position="59"/>
    </location>
</feature>
<evidence type="ECO:0000313" key="4">
    <source>
        <dbReference type="Proteomes" id="UP000243605"/>
    </source>
</evidence>
<keyword evidence="4" id="KW-1185">Reference proteome</keyword>
<keyword evidence="2" id="KW-0812">Transmembrane</keyword>
<dbReference type="EMBL" id="FOIT01000001">
    <property type="protein sequence ID" value="SEV80280.1"/>
    <property type="molecule type" value="Genomic_DNA"/>
</dbReference>
<dbReference type="InterPro" id="IPR025620">
    <property type="entry name" value="YlaH"/>
</dbReference>
<feature type="region of interest" description="Disordered" evidence="1">
    <location>
        <begin position="118"/>
        <end position="145"/>
    </location>
</feature>
<sequence length="145" mass="16687">MNNFILLLLNGLSVMNVTVDANERLSFFGRLYNMDTNPDVGIWYLIITLFVLMIIVYHLGFARKLKVWQHAVIYTVTFIGTLFLSFLGVFYPVGESLIIAAIILGIYRFRLHRERESGGLSLEEKRRQAKEQSKLAAKKVNEESK</sequence>
<dbReference type="Pfam" id="PF14036">
    <property type="entry name" value="YlaH"/>
    <property type="match status" value="1"/>
</dbReference>
<dbReference type="AlphaFoldDB" id="A0A662Z2D1"/>
<evidence type="ECO:0000313" key="3">
    <source>
        <dbReference type="EMBL" id="SEV80280.1"/>
    </source>
</evidence>
<keyword evidence="2" id="KW-0472">Membrane</keyword>
<gene>
    <name evidence="3" type="ORF">SAMN05192557_0072</name>
</gene>
<name>A0A662Z2D1_9STAP</name>